<dbReference type="InterPro" id="IPR003776">
    <property type="entry name" value="YcaO-like_dom"/>
</dbReference>
<dbReference type="AlphaFoldDB" id="A0A102NA34"/>
<evidence type="ECO:0000259" key="1">
    <source>
        <dbReference type="PROSITE" id="PS51664"/>
    </source>
</evidence>
<proteinExistence type="predicted"/>
<dbReference type="Gene3D" id="3.30.160.660">
    <property type="match status" value="1"/>
</dbReference>
<dbReference type="Gene3D" id="3.40.50.720">
    <property type="entry name" value="NAD(P)-binding Rossmann-like Domain"/>
    <property type="match status" value="1"/>
</dbReference>
<dbReference type="NCBIfam" id="TIGR03882">
    <property type="entry name" value="cyclo_dehyd_2"/>
    <property type="match status" value="1"/>
</dbReference>
<gene>
    <name evidence="2" type="ORF">WI38_26850</name>
</gene>
<evidence type="ECO:0000313" key="3">
    <source>
        <dbReference type="Proteomes" id="UP000065521"/>
    </source>
</evidence>
<dbReference type="RefSeq" id="WP_059636645.1">
    <property type="nucleotide sequence ID" value="NZ_LOTK01000039.1"/>
</dbReference>
<feature type="domain" description="YcaO" evidence="1">
    <location>
        <begin position="382"/>
        <end position="745"/>
    </location>
</feature>
<dbReference type="EMBL" id="LOTN01000059">
    <property type="protein sequence ID" value="KUZ83894.1"/>
    <property type="molecule type" value="Genomic_DNA"/>
</dbReference>
<dbReference type="PROSITE" id="PS51664">
    <property type="entry name" value="YCAO"/>
    <property type="match status" value="1"/>
</dbReference>
<comment type="caution">
    <text evidence="2">The sequence shown here is derived from an EMBL/GenBank/DDBJ whole genome shotgun (WGS) entry which is preliminary data.</text>
</comment>
<dbReference type="Proteomes" id="UP000065521">
    <property type="component" value="Unassembled WGS sequence"/>
</dbReference>
<dbReference type="Pfam" id="PF02624">
    <property type="entry name" value="YcaO"/>
    <property type="match status" value="1"/>
</dbReference>
<dbReference type="PANTHER" id="PTHR37809">
    <property type="entry name" value="RIBOSOMAL PROTEIN S12 METHYLTHIOTRANSFERASE ACCESSORY FACTOR YCAO"/>
    <property type="match status" value="1"/>
</dbReference>
<accession>A0A102NA34</accession>
<dbReference type="NCBIfam" id="TIGR00702">
    <property type="entry name" value="YcaO-type kinase domain"/>
    <property type="match status" value="1"/>
</dbReference>
<organism evidence="2 3">
    <name type="scientific">Burkholderia ubonensis</name>
    <dbReference type="NCBI Taxonomy" id="101571"/>
    <lineage>
        <taxon>Bacteria</taxon>
        <taxon>Pseudomonadati</taxon>
        <taxon>Pseudomonadota</taxon>
        <taxon>Betaproteobacteria</taxon>
        <taxon>Burkholderiales</taxon>
        <taxon>Burkholderiaceae</taxon>
        <taxon>Burkholderia</taxon>
        <taxon>Burkholderia cepacia complex</taxon>
    </lineage>
</organism>
<dbReference type="InterPro" id="IPR027624">
    <property type="entry name" value="TOMM_cyclo_SagD"/>
</dbReference>
<dbReference type="Gene3D" id="3.90.930.60">
    <property type="match status" value="1"/>
</dbReference>
<protein>
    <submittedName>
        <fullName evidence="2">Bacteriocin biosynthesis cyclodehydratase</fullName>
    </submittedName>
</protein>
<dbReference type="Gene3D" id="3.30.40.250">
    <property type="match status" value="1"/>
</dbReference>
<evidence type="ECO:0000313" key="2">
    <source>
        <dbReference type="EMBL" id="KUZ83894.1"/>
    </source>
</evidence>
<dbReference type="Gene3D" id="3.30.1330.230">
    <property type="match status" value="1"/>
</dbReference>
<dbReference type="NCBIfam" id="TIGR03604">
    <property type="entry name" value="TOMM_cyclo_SagD"/>
    <property type="match status" value="1"/>
</dbReference>
<dbReference type="InterPro" id="IPR022291">
    <property type="entry name" value="Bacteriocin_synth_cyclodeHase"/>
</dbReference>
<sequence length="745" mass="80576">MLDDLSRVLRFKPHLLVLDAGPETLFVVDEFKRAMLSGAIFVRIAACLRARMTIAEIVSSLSGTFGEWNVLARLDHLVRRGYVRADSPHDDDAARGFFERAGLDGDAACARVVRLRVAVEAFGADDAALTRALETAGIEVVPDAELTVAVTDTHDRDDLAACATRVAARGGALLVVAAGGVQTLIGPLLAGGGALADAPCIECVRYWIRLNRPVEALLARHHGSDAAHLPPATSRAGAAAAAALVAATVEQIAVNRTASERLQTHIVAQRIDTLAAERHRVLKRPQCPCCGHPAWMREQAERAPRLAGHAPLARADGGYRTADPQQVFERYAHLISPVSGAIAYLHPMPKRHAGLRKVYASGFLVCPAAVPGSNRFDRICSGKGRTDDQARVSALCEALERFSSVYQGDEARLTGSMASLLADPGCDAVPIHVNDLQQFSERQFDARDAINALTRDVRKQVPPRFTARDVIDWTPAWSLVTGRRHLVPLSYCYAETPDSAQARAACVHNPNGCAAGSSVDEAVLHGMLELIERDAVAIWWYNRIPCPGIDLASFDDPYFDALVREYATLGWRLWALDITTDLGVPTVAALAENPQDGRFSIGFGAHPDGRIAVQRALTEVNQLLDVAAEAPHPWDRDKLPATGFLYPANDVRCTTRSTWQPVETASLPAALAHCVGRIAAAGIDVLVVDKTRPDIGLSVVQVIAPGLCHFWPRFGARRLYSVPVELGWSARPCDEQELNPALLFL</sequence>
<dbReference type="PANTHER" id="PTHR37809:SF1">
    <property type="entry name" value="RIBOSOMAL PROTEIN S12 METHYLTHIOTRANSFERASE ACCESSORY FACTOR YCAO"/>
    <property type="match status" value="1"/>
</dbReference>
<name>A0A102NA34_9BURK</name>
<reference evidence="2 3" key="1">
    <citation type="submission" date="2015-11" db="EMBL/GenBank/DDBJ databases">
        <title>Expanding the genomic diversity of Burkholderia species for the development of highly accurate diagnostics.</title>
        <authorList>
            <person name="Sahl J."/>
            <person name="Keim P."/>
            <person name="Wagner D."/>
        </authorList>
    </citation>
    <scope>NUCLEOTIDE SEQUENCE [LARGE SCALE GENOMIC DNA]</scope>
    <source>
        <strain evidence="2 3">RF32-BP4</strain>
    </source>
</reference>